<dbReference type="PANTHER" id="PTHR23272:SF194">
    <property type="entry name" value="ZINC FINGER BED DOMAIN-CONTAINING PROTEIN DAYSLEEPER-LIKE"/>
    <property type="match status" value="1"/>
</dbReference>
<evidence type="ECO:0000259" key="1">
    <source>
        <dbReference type="Pfam" id="PF14372"/>
    </source>
</evidence>
<keyword evidence="3" id="KW-1185">Reference proteome</keyword>
<evidence type="ECO:0000313" key="2">
    <source>
        <dbReference type="EMBL" id="KAK6793871.1"/>
    </source>
</evidence>
<name>A0AAN8YJ45_SOLBU</name>
<feature type="domain" description="hAT-like transposase RNase-H fold" evidence="1">
    <location>
        <begin position="1"/>
        <end position="59"/>
    </location>
</feature>
<dbReference type="PANTHER" id="PTHR23272">
    <property type="entry name" value="BED FINGER-RELATED"/>
    <property type="match status" value="1"/>
</dbReference>
<proteinExistence type="predicted"/>
<dbReference type="InterPro" id="IPR025525">
    <property type="entry name" value="hAT-like_transposase_RNase-H"/>
</dbReference>
<evidence type="ECO:0000313" key="3">
    <source>
        <dbReference type="Proteomes" id="UP001371456"/>
    </source>
</evidence>
<protein>
    <recommendedName>
        <fullName evidence="1">hAT-like transposase RNase-H fold domain-containing protein</fullName>
    </recommendedName>
</protein>
<dbReference type="GO" id="GO:0003677">
    <property type="term" value="F:DNA binding"/>
    <property type="evidence" value="ECO:0007669"/>
    <property type="project" value="InterPro"/>
</dbReference>
<dbReference type="EMBL" id="JBANQN010000003">
    <property type="protein sequence ID" value="KAK6793871.1"/>
    <property type="molecule type" value="Genomic_DNA"/>
</dbReference>
<gene>
    <name evidence="2" type="ORF">RDI58_007324</name>
</gene>
<reference evidence="2 3" key="1">
    <citation type="submission" date="2024-02" db="EMBL/GenBank/DDBJ databases">
        <title>de novo genome assembly of Solanum bulbocastanum strain 11H21.</title>
        <authorList>
            <person name="Hosaka A.J."/>
        </authorList>
    </citation>
    <scope>NUCLEOTIDE SEQUENCE [LARGE SCALE GENOMIC DNA]</scope>
    <source>
        <tissue evidence="2">Young leaves</tissue>
    </source>
</reference>
<comment type="caution">
    <text evidence="2">The sequence shown here is derived from an EMBL/GenBank/DDBJ whole genome shotgun (WGS) entry which is preliminary data.</text>
</comment>
<dbReference type="Pfam" id="PF14372">
    <property type="entry name" value="hAT-like_RNase-H"/>
    <property type="match status" value="1"/>
</dbReference>
<organism evidence="2 3">
    <name type="scientific">Solanum bulbocastanum</name>
    <name type="common">Wild potato</name>
    <dbReference type="NCBI Taxonomy" id="147425"/>
    <lineage>
        <taxon>Eukaryota</taxon>
        <taxon>Viridiplantae</taxon>
        <taxon>Streptophyta</taxon>
        <taxon>Embryophyta</taxon>
        <taxon>Tracheophyta</taxon>
        <taxon>Spermatophyta</taxon>
        <taxon>Magnoliopsida</taxon>
        <taxon>eudicotyledons</taxon>
        <taxon>Gunneridae</taxon>
        <taxon>Pentapetalae</taxon>
        <taxon>asterids</taxon>
        <taxon>lamiids</taxon>
        <taxon>Solanales</taxon>
        <taxon>Solanaceae</taxon>
        <taxon>Solanoideae</taxon>
        <taxon>Solaneae</taxon>
        <taxon>Solanum</taxon>
    </lineage>
</organism>
<dbReference type="Proteomes" id="UP001371456">
    <property type="component" value="Unassembled WGS sequence"/>
</dbReference>
<accession>A0AAN8YJ45</accession>
<sequence>MEKKFAKYWQEYTPVLSLAAIIDPLYKWKFVKFCFSKHDSLTCNEKVKAVEDNLHQLFEYMKSPASSSALVGSTVDECDTEMRDEMDEFHLFASQT</sequence>
<dbReference type="AlphaFoldDB" id="A0AAN8YJ45"/>